<feature type="chain" id="PRO_5003578721" evidence="1">
    <location>
        <begin position="26"/>
        <end position="264"/>
    </location>
</feature>
<evidence type="ECO:0000313" key="3">
    <source>
        <dbReference type="Proteomes" id="UP000008672"/>
    </source>
</evidence>
<dbReference type="EMBL" id="AFYH01268376">
    <property type="status" value="NOT_ANNOTATED_CDS"/>
    <property type="molecule type" value="Genomic_DNA"/>
</dbReference>
<reference evidence="2" key="2">
    <citation type="submission" date="2025-08" db="UniProtKB">
        <authorList>
            <consortium name="Ensembl"/>
        </authorList>
    </citation>
    <scope>IDENTIFICATION</scope>
</reference>
<dbReference type="OMA" id="ITRISHH"/>
<organism evidence="2 3">
    <name type="scientific">Latimeria chalumnae</name>
    <name type="common">Coelacanth</name>
    <dbReference type="NCBI Taxonomy" id="7897"/>
    <lineage>
        <taxon>Eukaryota</taxon>
        <taxon>Metazoa</taxon>
        <taxon>Chordata</taxon>
        <taxon>Craniata</taxon>
        <taxon>Vertebrata</taxon>
        <taxon>Euteleostomi</taxon>
        <taxon>Coelacanthiformes</taxon>
        <taxon>Coelacanthidae</taxon>
        <taxon>Latimeria</taxon>
    </lineage>
</organism>
<dbReference type="STRING" id="7897.ENSLACP00000000916"/>
<sequence length="264" mass="30742">VYLVAGAMTLHAMLLAIFLLSSVSAVNEDLMDNVITALEKATGFLESEYKDINLDGVMGFLFLQVCYRYSNRQTPNSVFMLRSQCLQVKRMVIKLKNIIKKTENELIRNDLQYFKEFEPLLTSDFWTLPQMWTETNPGFVYSTSRDKECFNEKISDRCMTLLLGTWEHSAVPCVVTHTCRNTMTQFGCPDYSLSHQLLYFMIGELKRCPIIPKREQEQPRVSMTTQDYKQVFCSNMMKKNLVIEKEEFPLELRDLFMEYSELAG</sequence>
<reference evidence="2" key="3">
    <citation type="submission" date="2025-09" db="UniProtKB">
        <authorList>
            <consortium name="Ensembl"/>
        </authorList>
    </citation>
    <scope>IDENTIFICATION</scope>
</reference>
<dbReference type="HOGENOM" id="CLU_051286_0_0_1"/>
<accession>H2ZU45</accession>
<dbReference type="GO" id="GO:0005829">
    <property type="term" value="C:cytosol"/>
    <property type="evidence" value="ECO:0007669"/>
    <property type="project" value="TreeGrafter"/>
</dbReference>
<dbReference type="PANTHER" id="PTHR33539:SF1">
    <property type="entry name" value="UPF0764 PROTEIN C16ORF89"/>
    <property type="match status" value="1"/>
</dbReference>
<dbReference type="Proteomes" id="UP000008672">
    <property type="component" value="Unassembled WGS sequence"/>
</dbReference>
<evidence type="ECO:0000256" key="1">
    <source>
        <dbReference type="SAM" id="SignalP"/>
    </source>
</evidence>
<protein>
    <submittedName>
        <fullName evidence="2">Uncharacterized protein</fullName>
    </submittedName>
</protein>
<dbReference type="InParanoid" id="H2ZU45"/>
<dbReference type="EMBL" id="AFYH01268377">
    <property type="status" value="NOT_ANNOTATED_CDS"/>
    <property type="molecule type" value="Genomic_DNA"/>
</dbReference>
<dbReference type="Ensembl" id="ENSLACT00000000925.1">
    <property type="protein sequence ID" value="ENSLACP00000000916.1"/>
    <property type="gene ID" value="ENSLACG00000000819.1"/>
</dbReference>
<dbReference type="FunCoup" id="H2ZU45">
    <property type="interactions" value="51"/>
</dbReference>
<dbReference type="AlphaFoldDB" id="H2ZU45"/>
<keyword evidence="3" id="KW-1185">Reference proteome</keyword>
<dbReference type="GO" id="GO:0016020">
    <property type="term" value="C:membrane"/>
    <property type="evidence" value="ECO:0007669"/>
    <property type="project" value="TreeGrafter"/>
</dbReference>
<dbReference type="GeneTree" id="ENSGT00390000013433"/>
<dbReference type="eggNOG" id="ENOG502RBYN">
    <property type="taxonomic scope" value="Eukaryota"/>
</dbReference>
<dbReference type="Pfam" id="PF15882">
    <property type="entry name" value="DUF4735"/>
    <property type="match status" value="1"/>
</dbReference>
<evidence type="ECO:0000313" key="2">
    <source>
        <dbReference type="Ensembl" id="ENSLACP00000000916.1"/>
    </source>
</evidence>
<keyword evidence="1" id="KW-0732">Signal</keyword>
<dbReference type="PANTHER" id="PTHR33539">
    <property type="entry name" value="UPF0764 PROTEIN C16ORF89"/>
    <property type="match status" value="1"/>
</dbReference>
<name>H2ZU45_LATCH</name>
<proteinExistence type="predicted"/>
<feature type="signal peptide" evidence="1">
    <location>
        <begin position="1"/>
        <end position="25"/>
    </location>
</feature>
<reference evidence="3" key="1">
    <citation type="submission" date="2011-08" db="EMBL/GenBank/DDBJ databases">
        <title>The draft genome of Latimeria chalumnae.</title>
        <authorList>
            <person name="Di Palma F."/>
            <person name="Alfoldi J."/>
            <person name="Johnson J."/>
            <person name="Berlin A."/>
            <person name="Gnerre S."/>
            <person name="Jaffe D."/>
            <person name="MacCallum I."/>
            <person name="Young S."/>
            <person name="Walker B.J."/>
            <person name="Lander E."/>
            <person name="Lindblad-Toh K."/>
        </authorList>
    </citation>
    <scope>NUCLEOTIDE SEQUENCE [LARGE SCALE GENOMIC DNA]</scope>
    <source>
        <strain evidence="3">Wild caught</strain>
    </source>
</reference>
<dbReference type="InterPro" id="IPR031751">
    <property type="entry name" value="DUF4735"/>
</dbReference>